<dbReference type="EMBL" id="JAUSSU010000007">
    <property type="protein sequence ID" value="MDQ0114350.1"/>
    <property type="molecule type" value="Genomic_DNA"/>
</dbReference>
<accession>A0ABT9U3Y5</accession>
<gene>
    <name evidence="2" type="ORF">J2T15_003805</name>
</gene>
<dbReference type="Gene3D" id="3.10.450.40">
    <property type="match status" value="1"/>
</dbReference>
<dbReference type="RefSeq" id="WP_307205679.1">
    <property type="nucleotide sequence ID" value="NZ_JAUSSU010000007.1"/>
</dbReference>
<name>A0ABT9U3Y5_PAEHA</name>
<evidence type="ECO:0000259" key="1">
    <source>
        <dbReference type="Pfam" id="PF04965"/>
    </source>
</evidence>
<dbReference type="Pfam" id="PF04965">
    <property type="entry name" value="GPW_gp25"/>
    <property type="match status" value="1"/>
</dbReference>
<protein>
    <submittedName>
        <fullName evidence="2">Phage baseplate assembly protein W</fullName>
    </submittedName>
</protein>
<evidence type="ECO:0000313" key="2">
    <source>
        <dbReference type="EMBL" id="MDQ0114350.1"/>
    </source>
</evidence>
<feature type="domain" description="IraD/Gp25-like" evidence="1">
    <location>
        <begin position="18"/>
        <end position="100"/>
    </location>
</feature>
<evidence type="ECO:0000313" key="3">
    <source>
        <dbReference type="Proteomes" id="UP001229346"/>
    </source>
</evidence>
<organism evidence="2 3">
    <name type="scientific">Paenibacillus harenae</name>
    <dbReference type="NCBI Taxonomy" id="306543"/>
    <lineage>
        <taxon>Bacteria</taxon>
        <taxon>Bacillati</taxon>
        <taxon>Bacillota</taxon>
        <taxon>Bacilli</taxon>
        <taxon>Bacillales</taxon>
        <taxon>Paenibacillaceae</taxon>
        <taxon>Paenibacillus</taxon>
    </lineage>
</organism>
<reference evidence="2 3" key="1">
    <citation type="submission" date="2023-07" db="EMBL/GenBank/DDBJ databases">
        <title>Sorghum-associated microbial communities from plants grown in Nebraska, USA.</title>
        <authorList>
            <person name="Schachtman D."/>
        </authorList>
    </citation>
    <scope>NUCLEOTIDE SEQUENCE [LARGE SCALE GENOMIC DNA]</scope>
    <source>
        <strain evidence="2 3">CC482</strain>
    </source>
</reference>
<comment type="caution">
    <text evidence="2">The sequence shown here is derived from an EMBL/GenBank/DDBJ whole genome shotgun (WGS) entry which is preliminary data.</text>
</comment>
<keyword evidence="3" id="KW-1185">Reference proteome</keyword>
<proteinExistence type="predicted"/>
<dbReference type="Proteomes" id="UP001229346">
    <property type="component" value="Unassembled WGS sequence"/>
</dbReference>
<sequence length="105" mass="11545">MIEITSDVSPIILNPTREEEIIQNIKTILGTVQGSVPLDRGFGIDIATIDEPIPIAKARLTGTVLTAIQTYEPRVEVLQVLFEEDHSIGQLKPIVQINIREEGDG</sequence>
<dbReference type="SUPFAM" id="SSF160719">
    <property type="entry name" value="gpW/gp25-like"/>
    <property type="match status" value="1"/>
</dbReference>
<dbReference type="InterPro" id="IPR007048">
    <property type="entry name" value="IraD/Gp25-like"/>
</dbReference>